<dbReference type="InterPro" id="IPR016161">
    <property type="entry name" value="Ald_DH/histidinol_DH"/>
</dbReference>
<dbReference type="Gene3D" id="3.40.605.10">
    <property type="entry name" value="Aldehyde Dehydrogenase, Chain A, domain 1"/>
    <property type="match status" value="1"/>
</dbReference>
<name>A0A1U7LQK9_NEOID</name>
<reference evidence="13 14" key="1">
    <citation type="submission" date="2016-04" db="EMBL/GenBank/DDBJ databases">
        <title>Evolutionary innovation and constraint leading to complex multicellularity in the Ascomycota.</title>
        <authorList>
            <person name="Cisse O."/>
            <person name="Nguyen A."/>
            <person name="Hewitt D.A."/>
            <person name="Jedd G."/>
            <person name="Stajich J.E."/>
        </authorList>
    </citation>
    <scope>NUCLEOTIDE SEQUENCE [LARGE SCALE GENOMIC DNA]</scope>
    <source>
        <strain evidence="13 14">DAH-3</strain>
    </source>
</reference>
<dbReference type="InterPro" id="IPR012134">
    <property type="entry name" value="Glu-5-SA_DH"/>
</dbReference>
<dbReference type="InterPro" id="IPR000965">
    <property type="entry name" value="GPR_dom"/>
</dbReference>
<dbReference type="OMA" id="KTQRYGT"/>
<dbReference type="NCBIfam" id="TIGR00407">
    <property type="entry name" value="proA"/>
    <property type="match status" value="1"/>
</dbReference>
<accession>A0A1U7LQK9</accession>
<dbReference type="CDD" id="cd07079">
    <property type="entry name" value="ALDH_F18-19_ProA-GPR"/>
    <property type="match status" value="1"/>
</dbReference>
<evidence type="ECO:0000256" key="6">
    <source>
        <dbReference type="ARBA" id="ARBA00023002"/>
    </source>
</evidence>
<feature type="domain" description="Aldehyde dehydrogenase" evidence="12">
    <location>
        <begin position="4"/>
        <end position="272"/>
    </location>
</feature>
<protein>
    <recommendedName>
        <fullName evidence="2">glutamate-5-semialdehyde dehydrogenase</fullName>
        <ecNumber evidence="2">1.2.1.41</ecNumber>
    </recommendedName>
    <alternativeName>
        <fullName evidence="11">Glutamate-5-semialdehyde dehydrogenase</fullName>
    </alternativeName>
    <alternativeName>
        <fullName evidence="10">Glutamyl-gamma-semialdehyde dehydrogenase</fullName>
    </alternativeName>
</protein>
<dbReference type="GO" id="GO:0050661">
    <property type="term" value="F:NADP binding"/>
    <property type="evidence" value="ECO:0007669"/>
    <property type="project" value="InterPro"/>
</dbReference>
<comment type="catalytic activity">
    <reaction evidence="7">
        <text>L-glutamate 5-semialdehyde + phosphate + NADP(+) = L-glutamyl 5-phosphate + NADPH + H(+)</text>
        <dbReference type="Rhea" id="RHEA:19541"/>
        <dbReference type="ChEBI" id="CHEBI:15378"/>
        <dbReference type="ChEBI" id="CHEBI:43474"/>
        <dbReference type="ChEBI" id="CHEBI:57783"/>
        <dbReference type="ChEBI" id="CHEBI:58066"/>
        <dbReference type="ChEBI" id="CHEBI:58274"/>
        <dbReference type="ChEBI" id="CHEBI:58349"/>
        <dbReference type="EC" id="1.2.1.41"/>
    </reaction>
</comment>
<comment type="function">
    <text evidence="8">Catalyzes the NADPH dependent reduction of L-gamma-glutamyl 5-phosphate into L-glutamate 5-semialdehyde and phosphate. The product spontaneously undergoes cyclization to form 1-pyrroline-5-carboxylate.</text>
</comment>
<dbReference type="SUPFAM" id="SSF53720">
    <property type="entry name" value="ALDH-like"/>
    <property type="match status" value="1"/>
</dbReference>
<organism evidence="13 14">
    <name type="scientific">Neolecta irregularis (strain DAH-3)</name>
    <dbReference type="NCBI Taxonomy" id="1198029"/>
    <lineage>
        <taxon>Eukaryota</taxon>
        <taxon>Fungi</taxon>
        <taxon>Dikarya</taxon>
        <taxon>Ascomycota</taxon>
        <taxon>Taphrinomycotina</taxon>
        <taxon>Neolectales</taxon>
        <taxon>Neolectaceae</taxon>
        <taxon>Neolecta</taxon>
    </lineage>
</organism>
<gene>
    <name evidence="13" type="ORF">NEOLI_003684</name>
</gene>
<evidence type="ECO:0000256" key="11">
    <source>
        <dbReference type="ARBA" id="ARBA00077451"/>
    </source>
</evidence>
<evidence type="ECO:0000313" key="13">
    <source>
        <dbReference type="EMBL" id="OLL24832.1"/>
    </source>
</evidence>
<proteinExistence type="inferred from homology"/>
<dbReference type="PANTHER" id="PTHR11063:SF8">
    <property type="entry name" value="DELTA-1-PYRROLINE-5-CARBOXYLATE SYNTHASE"/>
    <property type="match status" value="1"/>
</dbReference>
<dbReference type="FunFam" id="3.40.309.10:FF:000006">
    <property type="entry name" value="Gamma-glutamyl phosphate reductase"/>
    <property type="match status" value="1"/>
</dbReference>
<dbReference type="EMBL" id="LXFE01000598">
    <property type="protein sequence ID" value="OLL24832.1"/>
    <property type="molecule type" value="Genomic_DNA"/>
</dbReference>
<dbReference type="HAMAP" id="MF_00412">
    <property type="entry name" value="ProA"/>
    <property type="match status" value="1"/>
</dbReference>
<evidence type="ECO:0000256" key="9">
    <source>
        <dbReference type="ARBA" id="ARBA00060997"/>
    </source>
</evidence>
<dbReference type="Gene3D" id="3.40.309.10">
    <property type="entry name" value="Aldehyde Dehydrogenase, Chain A, domain 2"/>
    <property type="match status" value="1"/>
</dbReference>
<keyword evidence="6" id="KW-0560">Oxidoreductase</keyword>
<sequence>MQTAKDARDAGRLLQSLPVSRRNAALQHIHNQLLHAKQEILAANTIDLQAAAAANLAAPLVARLDISCPDKFRNILQGLLDVQNLADPLGQIQSATTLDHGLHLSRVSCPIGVLLVIFEARPEVVVNITALALKSGNAAILKGGKESLHTLIAIEKAIKIALSLAEIPSNAFQLISSRDEVSELLTQDKYIDLVIPRGSNALVQQIKQNTKIPVLGHADGICSIYVHQDADIEMASSIILDSKTNYPAACNAVETLLIHSSLLTSALPQIAKPLLSSSVTLKCDPASFDVLKDLSHLVIASTEQDYNTEFLSLTLAVKTVSSLSEAIKHINAHSSNHTDCLISSSQTVASQFTSQIDSANVYWNASTRFADGFRYGFGSEVGISTCKIHARGPVGLQGLTIYKYVLKGAGHVVADYTSGKRTFLHEKDSEK</sequence>
<dbReference type="InterPro" id="IPR016162">
    <property type="entry name" value="Ald_DH_N"/>
</dbReference>
<dbReference type="Proteomes" id="UP000186594">
    <property type="component" value="Unassembled WGS sequence"/>
</dbReference>
<keyword evidence="3" id="KW-0028">Amino-acid biosynthesis</keyword>
<dbReference type="PROSITE" id="PS01223">
    <property type="entry name" value="PROA"/>
    <property type="match status" value="1"/>
</dbReference>
<evidence type="ECO:0000256" key="8">
    <source>
        <dbReference type="ARBA" id="ARBA00059423"/>
    </source>
</evidence>
<dbReference type="PIRSF" id="PIRSF000151">
    <property type="entry name" value="GPR"/>
    <property type="match status" value="1"/>
</dbReference>
<evidence type="ECO:0000256" key="7">
    <source>
        <dbReference type="ARBA" id="ARBA00049024"/>
    </source>
</evidence>
<dbReference type="OrthoDB" id="1934954at2759"/>
<dbReference type="InterPro" id="IPR016163">
    <property type="entry name" value="Ald_DH_C"/>
</dbReference>
<comment type="similarity">
    <text evidence="9">Belongs to the gamma-glutamyl phosphate reductase family.</text>
</comment>
<evidence type="ECO:0000256" key="10">
    <source>
        <dbReference type="ARBA" id="ARBA00075718"/>
    </source>
</evidence>
<comment type="pathway">
    <text evidence="1">Amino-acid biosynthesis; L-proline biosynthesis; L-glutamate 5-semialdehyde from L-glutamate: step 2/2.</text>
</comment>
<evidence type="ECO:0000256" key="2">
    <source>
        <dbReference type="ARBA" id="ARBA00013002"/>
    </source>
</evidence>
<dbReference type="GO" id="GO:0055129">
    <property type="term" value="P:L-proline biosynthetic process"/>
    <property type="evidence" value="ECO:0007669"/>
    <property type="project" value="UniProtKB-UniPathway"/>
</dbReference>
<dbReference type="GO" id="GO:0004350">
    <property type="term" value="F:glutamate-5-semialdehyde dehydrogenase activity"/>
    <property type="evidence" value="ECO:0007669"/>
    <property type="project" value="UniProtKB-EC"/>
</dbReference>
<keyword evidence="5" id="KW-0521">NADP</keyword>
<evidence type="ECO:0000256" key="3">
    <source>
        <dbReference type="ARBA" id="ARBA00022605"/>
    </source>
</evidence>
<evidence type="ECO:0000259" key="12">
    <source>
        <dbReference type="Pfam" id="PF00171"/>
    </source>
</evidence>
<dbReference type="STRING" id="1198029.A0A1U7LQK9"/>
<comment type="caution">
    <text evidence="13">The sequence shown here is derived from an EMBL/GenBank/DDBJ whole genome shotgun (WGS) entry which is preliminary data.</text>
</comment>
<dbReference type="AlphaFoldDB" id="A0A1U7LQK9"/>
<keyword evidence="4" id="KW-0641">Proline biosynthesis</keyword>
<dbReference type="PANTHER" id="PTHR11063">
    <property type="entry name" value="GLUTAMATE SEMIALDEHYDE DEHYDROGENASE"/>
    <property type="match status" value="1"/>
</dbReference>
<keyword evidence="14" id="KW-1185">Reference proteome</keyword>
<evidence type="ECO:0000313" key="14">
    <source>
        <dbReference type="Proteomes" id="UP000186594"/>
    </source>
</evidence>
<dbReference type="UniPathway" id="UPA00098">
    <property type="reaction ID" value="UER00360"/>
</dbReference>
<evidence type="ECO:0000256" key="1">
    <source>
        <dbReference type="ARBA" id="ARBA00004985"/>
    </source>
</evidence>
<dbReference type="Pfam" id="PF00171">
    <property type="entry name" value="Aldedh"/>
    <property type="match status" value="1"/>
</dbReference>
<dbReference type="InterPro" id="IPR015590">
    <property type="entry name" value="Aldehyde_DH_dom"/>
</dbReference>
<evidence type="ECO:0000256" key="5">
    <source>
        <dbReference type="ARBA" id="ARBA00022857"/>
    </source>
</evidence>
<dbReference type="NCBIfam" id="NF001221">
    <property type="entry name" value="PRK00197.1"/>
    <property type="match status" value="1"/>
</dbReference>
<evidence type="ECO:0000256" key="4">
    <source>
        <dbReference type="ARBA" id="ARBA00022650"/>
    </source>
</evidence>
<dbReference type="InterPro" id="IPR020593">
    <property type="entry name" value="G-glutamylP_reductase_CS"/>
</dbReference>
<dbReference type="EC" id="1.2.1.41" evidence="2"/>